<evidence type="ECO:0000259" key="3">
    <source>
        <dbReference type="Pfam" id="PF13649"/>
    </source>
</evidence>
<evidence type="ECO:0000313" key="5">
    <source>
        <dbReference type="Proteomes" id="UP001303647"/>
    </source>
</evidence>
<dbReference type="Proteomes" id="UP001303647">
    <property type="component" value="Unassembled WGS sequence"/>
</dbReference>
<name>A0AAN7HJS8_9PEZI</name>
<dbReference type="SUPFAM" id="SSF53335">
    <property type="entry name" value="S-adenosyl-L-methionine-dependent methyltransferases"/>
    <property type="match status" value="1"/>
</dbReference>
<dbReference type="Gene3D" id="3.40.50.150">
    <property type="entry name" value="Vaccinia Virus protein VP39"/>
    <property type="match status" value="1"/>
</dbReference>
<dbReference type="PANTHER" id="PTHR44942">
    <property type="entry name" value="METHYLTRANSF_11 DOMAIN-CONTAINING PROTEIN"/>
    <property type="match status" value="1"/>
</dbReference>
<dbReference type="GO" id="GO:0008168">
    <property type="term" value="F:methyltransferase activity"/>
    <property type="evidence" value="ECO:0007669"/>
    <property type="project" value="UniProtKB-KW"/>
</dbReference>
<dbReference type="GO" id="GO:0032259">
    <property type="term" value="P:methylation"/>
    <property type="evidence" value="ECO:0007669"/>
    <property type="project" value="UniProtKB-KW"/>
</dbReference>
<feature type="non-terminal residue" evidence="4">
    <location>
        <position position="154"/>
    </location>
</feature>
<dbReference type="InterPro" id="IPR051052">
    <property type="entry name" value="Diverse_substrate_MTase"/>
</dbReference>
<reference evidence="4" key="1">
    <citation type="journal article" date="2023" name="Mol. Phylogenet. Evol.">
        <title>Genome-scale phylogeny and comparative genomics of the fungal order Sordariales.</title>
        <authorList>
            <person name="Hensen N."/>
            <person name="Bonometti L."/>
            <person name="Westerberg I."/>
            <person name="Brannstrom I.O."/>
            <person name="Guillou S."/>
            <person name="Cros-Aarteil S."/>
            <person name="Calhoun S."/>
            <person name="Haridas S."/>
            <person name="Kuo A."/>
            <person name="Mondo S."/>
            <person name="Pangilinan J."/>
            <person name="Riley R."/>
            <person name="LaButti K."/>
            <person name="Andreopoulos B."/>
            <person name="Lipzen A."/>
            <person name="Chen C."/>
            <person name="Yan M."/>
            <person name="Daum C."/>
            <person name="Ng V."/>
            <person name="Clum A."/>
            <person name="Steindorff A."/>
            <person name="Ohm R.A."/>
            <person name="Martin F."/>
            <person name="Silar P."/>
            <person name="Natvig D.O."/>
            <person name="Lalanne C."/>
            <person name="Gautier V."/>
            <person name="Ament-Velasquez S.L."/>
            <person name="Kruys A."/>
            <person name="Hutchinson M.I."/>
            <person name="Powell A.J."/>
            <person name="Barry K."/>
            <person name="Miller A.N."/>
            <person name="Grigoriev I.V."/>
            <person name="Debuchy R."/>
            <person name="Gladieux P."/>
            <person name="Hiltunen Thoren M."/>
            <person name="Johannesson H."/>
        </authorList>
    </citation>
    <scope>NUCLEOTIDE SEQUENCE</scope>
    <source>
        <strain evidence="4">CBS 359.72</strain>
    </source>
</reference>
<dbReference type="InterPro" id="IPR041698">
    <property type="entry name" value="Methyltransf_25"/>
</dbReference>
<dbReference type="InterPro" id="IPR029063">
    <property type="entry name" value="SAM-dependent_MTases_sf"/>
</dbReference>
<dbReference type="CDD" id="cd02440">
    <property type="entry name" value="AdoMet_MTases"/>
    <property type="match status" value="1"/>
</dbReference>
<dbReference type="EMBL" id="MU857640">
    <property type="protein sequence ID" value="KAK4248282.1"/>
    <property type="molecule type" value="Genomic_DNA"/>
</dbReference>
<evidence type="ECO:0000256" key="1">
    <source>
        <dbReference type="ARBA" id="ARBA00022603"/>
    </source>
</evidence>
<feature type="domain" description="Methyltransferase" evidence="3">
    <location>
        <begin position="57"/>
        <end position="154"/>
    </location>
</feature>
<dbReference type="PANTHER" id="PTHR44942:SF4">
    <property type="entry name" value="METHYLTRANSFERASE TYPE 11 DOMAIN-CONTAINING PROTEIN"/>
    <property type="match status" value="1"/>
</dbReference>
<reference evidence="4" key="2">
    <citation type="submission" date="2023-05" db="EMBL/GenBank/DDBJ databases">
        <authorList>
            <consortium name="Lawrence Berkeley National Laboratory"/>
            <person name="Steindorff A."/>
            <person name="Hensen N."/>
            <person name="Bonometti L."/>
            <person name="Westerberg I."/>
            <person name="Brannstrom I.O."/>
            <person name="Guillou S."/>
            <person name="Cros-Aarteil S."/>
            <person name="Calhoun S."/>
            <person name="Haridas S."/>
            <person name="Kuo A."/>
            <person name="Mondo S."/>
            <person name="Pangilinan J."/>
            <person name="Riley R."/>
            <person name="Labutti K."/>
            <person name="Andreopoulos B."/>
            <person name="Lipzen A."/>
            <person name="Chen C."/>
            <person name="Yanf M."/>
            <person name="Daum C."/>
            <person name="Ng V."/>
            <person name="Clum A."/>
            <person name="Ohm R."/>
            <person name="Martin F."/>
            <person name="Silar P."/>
            <person name="Natvig D."/>
            <person name="Lalanne C."/>
            <person name="Gautier V."/>
            <person name="Ament-Velasquez S.L."/>
            <person name="Kruys A."/>
            <person name="Hutchinson M.I."/>
            <person name="Powell A.J."/>
            <person name="Barry K."/>
            <person name="Miller A.N."/>
            <person name="Grigoriev I.V."/>
            <person name="Debuchy R."/>
            <person name="Gladieux P."/>
            <person name="Thoren M.H."/>
            <person name="Johannesson H."/>
        </authorList>
    </citation>
    <scope>NUCLEOTIDE SEQUENCE</scope>
    <source>
        <strain evidence="4">CBS 359.72</strain>
    </source>
</reference>
<evidence type="ECO:0000256" key="2">
    <source>
        <dbReference type="ARBA" id="ARBA00022679"/>
    </source>
</evidence>
<keyword evidence="1" id="KW-0489">Methyltransferase</keyword>
<organism evidence="4 5">
    <name type="scientific">Corynascus novoguineensis</name>
    <dbReference type="NCBI Taxonomy" id="1126955"/>
    <lineage>
        <taxon>Eukaryota</taxon>
        <taxon>Fungi</taxon>
        <taxon>Dikarya</taxon>
        <taxon>Ascomycota</taxon>
        <taxon>Pezizomycotina</taxon>
        <taxon>Sordariomycetes</taxon>
        <taxon>Sordariomycetidae</taxon>
        <taxon>Sordariales</taxon>
        <taxon>Chaetomiaceae</taxon>
        <taxon>Corynascus</taxon>
    </lineage>
</organism>
<proteinExistence type="predicted"/>
<evidence type="ECO:0000313" key="4">
    <source>
        <dbReference type="EMBL" id="KAK4248282.1"/>
    </source>
</evidence>
<dbReference type="Pfam" id="PF13649">
    <property type="entry name" value="Methyltransf_25"/>
    <property type="match status" value="1"/>
</dbReference>
<dbReference type="AlphaFoldDB" id="A0AAN7HJS8"/>
<keyword evidence="5" id="KW-1185">Reference proteome</keyword>
<keyword evidence="2" id="KW-0808">Transferase</keyword>
<sequence length="154" mass="16620">MTVHGPDIPFTARATHQDGDFWAKYVVSRPSPPEQFFDIIQNYHGTHGNPTTDIAHDVGTGPGNIAMRLLRYYNQVVGSDVHEEALAAGAKLLPADLRRRLTFIHSPAEELANDGVVDPAVGGGGQTDLVLVSECMPLLDAPRALAAFGRLLRP</sequence>
<gene>
    <name evidence="4" type="ORF">C7999DRAFT_13789</name>
</gene>
<protein>
    <recommendedName>
        <fullName evidence="3">Methyltransferase domain-containing protein</fullName>
    </recommendedName>
</protein>
<accession>A0AAN7HJS8</accession>
<comment type="caution">
    <text evidence="4">The sequence shown here is derived from an EMBL/GenBank/DDBJ whole genome shotgun (WGS) entry which is preliminary data.</text>
</comment>